<name>A0A7C4RVP4_9BACT</name>
<dbReference type="Pfam" id="PF05343">
    <property type="entry name" value="Peptidase_M42"/>
    <property type="match status" value="1"/>
</dbReference>
<dbReference type="AlphaFoldDB" id="A0A7C4RVP4"/>
<feature type="binding site" evidence="8">
    <location>
        <position position="229"/>
    </location>
    <ligand>
        <name>Zn(2+)</name>
        <dbReference type="ChEBI" id="CHEBI:29105"/>
        <label>1</label>
    </ligand>
</feature>
<dbReference type="PIRSF" id="PIRSF001123">
    <property type="entry name" value="PepA_GA"/>
    <property type="match status" value="1"/>
</dbReference>
<evidence type="ECO:0000256" key="1">
    <source>
        <dbReference type="ARBA" id="ARBA00006272"/>
    </source>
</evidence>
<feature type="binding site" evidence="8">
    <location>
        <position position="174"/>
    </location>
    <ligand>
        <name>Zn(2+)</name>
        <dbReference type="ChEBI" id="CHEBI:29105"/>
        <label>1</label>
    </ligand>
</feature>
<comment type="cofactor">
    <cofactor evidence="8">
        <name>a divalent metal cation</name>
        <dbReference type="ChEBI" id="CHEBI:60240"/>
    </cofactor>
    <text evidence="8">Binds 2 divalent metal cations per subunit.</text>
</comment>
<gene>
    <name evidence="9" type="ORF">ENT77_03570</name>
</gene>
<evidence type="ECO:0000256" key="4">
    <source>
        <dbReference type="ARBA" id="ARBA00022723"/>
    </source>
</evidence>
<comment type="caution">
    <text evidence="9">The sequence shown here is derived from an EMBL/GenBank/DDBJ whole genome shotgun (WGS) entry which is preliminary data.</text>
</comment>
<evidence type="ECO:0000256" key="2">
    <source>
        <dbReference type="ARBA" id="ARBA00022438"/>
    </source>
</evidence>
<dbReference type="GO" id="GO:0006508">
    <property type="term" value="P:proteolysis"/>
    <property type="evidence" value="ECO:0007669"/>
    <property type="project" value="UniProtKB-KW"/>
</dbReference>
<dbReference type="GO" id="GO:0046872">
    <property type="term" value="F:metal ion binding"/>
    <property type="evidence" value="ECO:0007669"/>
    <property type="project" value="UniProtKB-UniRule"/>
</dbReference>
<dbReference type="GO" id="GO:0004177">
    <property type="term" value="F:aminopeptidase activity"/>
    <property type="evidence" value="ECO:0007669"/>
    <property type="project" value="UniProtKB-UniRule"/>
</dbReference>
<evidence type="ECO:0000256" key="7">
    <source>
        <dbReference type="PIRSR" id="PIRSR001123-1"/>
    </source>
</evidence>
<keyword evidence="5" id="KW-0378">Hydrolase</keyword>
<evidence type="ECO:0000256" key="3">
    <source>
        <dbReference type="ARBA" id="ARBA00022670"/>
    </source>
</evidence>
<feature type="binding site" evidence="8">
    <location>
        <position position="66"/>
    </location>
    <ligand>
        <name>Zn(2+)</name>
        <dbReference type="ChEBI" id="CHEBI:29105"/>
        <label>1</label>
    </ligand>
</feature>
<feature type="binding site" evidence="8">
    <location>
        <position position="174"/>
    </location>
    <ligand>
        <name>Zn(2+)</name>
        <dbReference type="ChEBI" id="CHEBI:29105"/>
        <label>2</label>
    </ligand>
</feature>
<dbReference type="EMBL" id="DSZY01000014">
    <property type="protein sequence ID" value="HGU40259.1"/>
    <property type="molecule type" value="Genomic_DNA"/>
</dbReference>
<evidence type="ECO:0000256" key="5">
    <source>
        <dbReference type="ARBA" id="ARBA00022801"/>
    </source>
</evidence>
<comment type="similarity">
    <text evidence="1 6">Belongs to the peptidase M42 family.</text>
</comment>
<dbReference type="SUPFAM" id="SSF101821">
    <property type="entry name" value="Aminopeptidase/glucanase lid domain"/>
    <property type="match status" value="1"/>
</dbReference>
<dbReference type="Gene3D" id="3.40.630.10">
    <property type="entry name" value="Zn peptidases"/>
    <property type="match status" value="1"/>
</dbReference>
<dbReference type="PANTHER" id="PTHR32481">
    <property type="entry name" value="AMINOPEPTIDASE"/>
    <property type="match status" value="1"/>
</dbReference>
<keyword evidence="3" id="KW-0645">Protease</keyword>
<feature type="active site" description="Proton acceptor" evidence="7">
    <location>
        <position position="206"/>
    </location>
</feature>
<dbReference type="PANTHER" id="PTHR32481:SF6">
    <property type="entry name" value="ENDOGLUCANASE"/>
    <property type="match status" value="1"/>
</dbReference>
<protein>
    <submittedName>
        <fullName evidence="9">M42 family peptidase</fullName>
    </submittedName>
</protein>
<dbReference type="InterPro" id="IPR008007">
    <property type="entry name" value="Peptidase_M42"/>
</dbReference>
<feature type="binding site" evidence="8">
    <location>
        <position position="207"/>
    </location>
    <ligand>
        <name>Zn(2+)</name>
        <dbReference type="ChEBI" id="CHEBI:29105"/>
        <label>2</label>
    </ligand>
</feature>
<proteinExistence type="inferred from homology"/>
<sequence>MSRELDTKELLLKLSSIPGPSGFEDEVLEEVEKIMKDLSDECFRTPMGSLVCVKRGNGPKIGFFAHADQIAFLVVKVYEDGFLRLSGIGGWDPKVIASQKVTVHTRHGKFRGVVGFMPPHLQTTEESKRVPDYDHLFVDVSMNPDWQKIGIGDLVTIDVQGFEKSGTVFAPALDNRASCVAIIKAAELITKLETKAQVYYVFSTREEIGGPGAKSAAYASELEYGVVIDVTHGDEDLPGFPKIKMGEGPAIAVGPVTNRAFVEHIRDVAGKFNVKFQIEPIPGRSGTDTDDVQLTRIGVKTALVSIPLKYMHNPYEKVVIKDVEDTAKLLAFSTLGLE</sequence>
<organism evidence="9">
    <name type="scientific">Fervidobacterium thailandense</name>
    <dbReference type="NCBI Taxonomy" id="1008305"/>
    <lineage>
        <taxon>Bacteria</taxon>
        <taxon>Thermotogati</taxon>
        <taxon>Thermotogota</taxon>
        <taxon>Thermotogae</taxon>
        <taxon>Thermotogales</taxon>
        <taxon>Fervidobacteriaceae</taxon>
        <taxon>Fervidobacterium</taxon>
    </lineage>
</organism>
<reference evidence="9" key="1">
    <citation type="journal article" date="2020" name="mSystems">
        <title>Genome- and Community-Level Interaction Insights into Carbon Utilization and Element Cycling Functions of Hydrothermarchaeota in Hydrothermal Sediment.</title>
        <authorList>
            <person name="Zhou Z."/>
            <person name="Liu Y."/>
            <person name="Xu W."/>
            <person name="Pan J."/>
            <person name="Luo Z.H."/>
            <person name="Li M."/>
        </authorList>
    </citation>
    <scope>NUCLEOTIDE SEQUENCE [LARGE SCALE GENOMIC DNA]</scope>
    <source>
        <strain evidence="9">SpSt-609</strain>
    </source>
</reference>
<dbReference type="InterPro" id="IPR023367">
    <property type="entry name" value="Peptidase_M42_dom2"/>
</dbReference>
<accession>A0A7C4RVP4</accession>
<dbReference type="Gene3D" id="2.40.30.40">
    <property type="entry name" value="Peptidase M42, domain 2"/>
    <property type="match status" value="1"/>
</dbReference>
<feature type="binding site" evidence="8">
    <location>
        <position position="312"/>
    </location>
    <ligand>
        <name>Zn(2+)</name>
        <dbReference type="ChEBI" id="CHEBI:29105"/>
        <label>2</label>
    </ligand>
</feature>
<dbReference type="InterPro" id="IPR051464">
    <property type="entry name" value="Peptidase_M42_aminopept"/>
</dbReference>
<evidence type="ECO:0000256" key="8">
    <source>
        <dbReference type="PIRSR" id="PIRSR001123-2"/>
    </source>
</evidence>
<dbReference type="SUPFAM" id="SSF53187">
    <property type="entry name" value="Zn-dependent exopeptidases"/>
    <property type="match status" value="1"/>
</dbReference>
<evidence type="ECO:0000256" key="6">
    <source>
        <dbReference type="PIRNR" id="PIRNR001123"/>
    </source>
</evidence>
<keyword evidence="4 8" id="KW-0479">Metal-binding</keyword>
<keyword evidence="2" id="KW-0031">Aminopeptidase</keyword>
<evidence type="ECO:0000313" key="9">
    <source>
        <dbReference type="EMBL" id="HGU40259.1"/>
    </source>
</evidence>